<dbReference type="AlphaFoldDB" id="A0ABD6BNX6"/>
<dbReference type="PANTHER" id="PTHR42957:SF1">
    <property type="entry name" value="HELICASE MJ1565-RELATED"/>
    <property type="match status" value="1"/>
</dbReference>
<feature type="domain" description="AAA+ ATPase" evidence="2">
    <location>
        <begin position="43"/>
        <end position="299"/>
    </location>
</feature>
<reference evidence="3 4" key="1">
    <citation type="journal article" date="2019" name="Int. J. Syst. Evol. Microbiol.">
        <title>The Global Catalogue of Microorganisms (GCM) 10K type strain sequencing project: providing services to taxonomists for standard genome sequencing and annotation.</title>
        <authorList>
            <consortium name="The Broad Institute Genomics Platform"/>
            <consortium name="The Broad Institute Genome Sequencing Center for Infectious Disease"/>
            <person name="Wu L."/>
            <person name="Ma J."/>
        </authorList>
    </citation>
    <scope>NUCLEOTIDE SEQUENCE [LARGE SCALE GENOMIC DNA]</scope>
    <source>
        <strain evidence="3 4">CGMCC 1.12859</strain>
    </source>
</reference>
<keyword evidence="4" id="KW-1185">Reference proteome</keyword>
<feature type="region of interest" description="Disordered" evidence="1">
    <location>
        <begin position="335"/>
        <end position="382"/>
    </location>
</feature>
<accession>A0ABD6BNX6</accession>
<dbReference type="Proteomes" id="UP001597139">
    <property type="component" value="Unassembled WGS sequence"/>
</dbReference>
<dbReference type="RefSeq" id="WP_267645568.1">
    <property type="nucleotide sequence ID" value="NZ_JANHGR010000001.1"/>
</dbReference>
<dbReference type="SMART" id="SM00382">
    <property type="entry name" value="AAA"/>
    <property type="match status" value="1"/>
</dbReference>
<dbReference type="InterPro" id="IPR003593">
    <property type="entry name" value="AAA+_ATPase"/>
</dbReference>
<evidence type="ECO:0000313" key="3">
    <source>
        <dbReference type="EMBL" id="MFD1566295.1"/>
    </source>
</evidence>
<dbReference type="InterPro" id="IPR027417">
    <property type="entry name" value="P-loop_NTPase"/>
</dbReference>
<gene>
    <name evidence="3" type="ORF">ACFSAU_02225</name>
</gene>
<name>A0ABD6BNX6_9EURY</name>
<dbReference type="SUPFAM" id="SSF52540">
    <property type="entry name" value="P-loop containing nucleoside triphosphate hydrolases"/>
    <property type="match status" value="1"/>
</dbReference>
<organism evidence="3 4">
    <name type="scientific">Halolamina litorea</name>
    <dbReference type="NCBI Taxonomy" id="1515593"/>
    <lineage>
        <taxon>Archaea</taxon>
        <taxon>Methanobacteriati</taxon>
        <taxon>Methanobacteriota</taxon>
        <taxon>Stenosarchaea group</taxon>
        <taxon>Halobacteria</taxon>
        <taxon>Halobacteriales</taxon>
        <taxon>Haloferacaceae</taxon>
    </lineage>
</organism>
<dbReference type="InterPro" id="IPR008571">
    <property type="entry name" value="HerA-like"/>
</dbReference>
<keyword evidence="3" id="KW-0547">Nucleotide-binding</keyword>
<proteinExistence type="predicted"/>
<dbReference type="PANTHER" id="PTHR42957">
    <property type="entry name" value="HELICASE MJ1565-RELATED"/>
    <property type="match status" value="1"/>
</dbReference>
<dbReference type="EMBL" id="JBHUCZ010000001">
    <property type="protein sequence ID" value="MFD1566295.1"/>
    <property type="molecule type" value="Genomic_DNA"/>
</dbReference>
<feature type="region of interest" description="Disordered" evidence="1">
    <location>
        <begin position="1"/>
        <end position="33"/>
    </location>
</feature>
<dbReference type="GO" id="GO:0005524">
    <property type="term" value="F:ATP binding"/>
    <property type="evidence" value="ECO:0007669"/>
    <property type="project" value="UniProtKB-KW"/>
</dbReference>
<evidence type="ECO:0000259" key="2">
    <source>
        <dbReference type="SMART" id="SM00382"/>
    </source>
</evidence>
<dbReference type="Gene3D" id="3.40.50.300">
    <property type="entry name" value="P-loop containing nucleotide triphosphate hydrolases"/>
    <property type="match status" value="2"/>
</dbReference>
<evidence type="ECO:0000313" key="4">
    <source>
        <dbReference type="Proteomes" id="UP001597139"/>
    </source>
</evidence>
<sequence>MHVVGRQTRESTAKGEAPPTGRLGRYLARDDSTGAPVGIDLDHPHAGLVVGKRGAGKSHTLGVLAEAAARARGVAPVVVDPIGAFGGLTADAGGGRNGDGTEPVPARVVERPTIRADAIPATDWPELVGLDPESGPGALVWDAASSAPTLSGMLQQVESLEAPREHQRAARNHLGRARDWDVFDQDGLTASELFGPEATVLSLAGADDAATSAVVAAVARLLYDARTGDEGDRPPRLPWLFVDEAHVAVDGVAGAALRTLLTRGRTPGVSLLLATQRPSALPAVAASQADLLVAHRLTSGADIDALAAASPTYLTGTLRERLPSGQGEALIVDDATESTHSVRIRERHTPHGGHTPRASGLTASPPDAGRETDRCVGPNEDV</sequence>
<evidence type="ECO:0000256" key="1">
    <source>
        <dbReference type="SAM" id="MobiDB-lite"/>
    </source>
</evidence>
<comment type="caution">
    <text evidence="3">The sequence shown here is derived from an EMBL/GenBank/DDBJ whole genome shotgun (WGS) entry which is preliminary data.</text>
</comment>
<keyword evidence="3" id="KW-0067">ATP-binding</keyword>
<protein>
    <submittedName>
        <fullName evidence="3">ATP-binding protein</fullName>
    </submittedName>
</protein>